<reference evidence="5" key="1">
    <citation type="journal article" date="2020" name="mSystems">
        <title>Genome- and Community-Level Interaction Insights into Carbon Utilization and Element Cycling Functions of Hydrothermarchaeota in Hydrothermal Sediment.</title>
        <authorList>
            <person name="Zhou Z."/>
            <person name="Liu Y."/>
            <person name="Xu W."/>
            <person name="Pan J."/>
            <person name="Luo Z.H."/>
            <person name="Li M."/>
        </authorList>
    </citation>
    <scope>NUCLEOTIDE SEQUENCE [LARGE SCALE GENOMIC DNA]</scope>
    <source>
        <strain evidence="5">SpSt-767</strain>
    </source>
</reference>
<dbReference type="GO" id="GO:0030170">
    <property type="term" value="F:pyridoxal phosphate binding"/>
    <property type="evidence" value="ECO:0007669"/>
    <property type="project" value="TreeGrafter"/>
</dbReference>
<comment type="similarity">
    <text evidence="1 4">Belongs to the DegT/DnrJ/EryC1 family.</text>
</comment>
<feature type="active site" description="Proton acceptor" evidence="2">
    <location>
        <position position="181"/>
    </location>
</feature>
<dbReference type="PANTHER" id="PTHR30244:SF34">
    <property type="entry name" value="DTDP-4-AMINO-4,6-DIDEOXYGALACTOSE TRANSAMINASE"/>
    <property type="match status" value="1"/>
</dbReference>
<keyword evidence="5" id="KW-0032">Aminotransferase</keyword>
<evidence type="ECO:0000256" key="1">
    <source>
        <dbReference type="ARBA" id="ARBA00037999"/>
    </source>
</evidence>
<sequence length="377" mass="42468">MKVEFYRHQLGEANLKRFAQVMHTIFLTTGDEVALFEQKFAEFLGEKYVIGVTSATAGLHLSLVALGVGAGDEVITTPMTFVATPLSIMHANATPVFVDVEEDTGNMDANLVEAAITPRTRAIMPVHLYGQMVDMVHLKALARKHDLAIIEDAAHCLEGVRDNVRVGQLSDAACFSFYATKSITCGEGGAISTSDAERRDMLHKLRLHGMSRDALHRYTKLYQHYDVDVHGWKYNMYNLQAALLIDQIDEIESRRQARERVANYYRDSFAGVQGLEMPTCKPEIKQGHHLFTIWVDPDRRDHILWALQDQGVGVAVNYRACHLYTLFRRQYGYKEGDFPRAEKIGSRTISLPLYASLRDEEVEYVAGTVKKVVRSLG</sequence>
<dbReference type="InterPro" id="IPR000653">
    <property type="entry name" value="DegT/StrS_aminotransferase"/>
</dbReference>
<dbReference type="EMBL" id="DTGR01000106">
    <property type="protein sequence ID" value="HHS29358.1"/>
    <property type="molecule type" value="Genomic_DNA"/>
</dbReference>
<keyword evidence="5" id="KW-0808">Transferase</keyword>
<proteinExistence type="inferred from homology"/>
<dbReference type="InterPro" id="IPR015424">
    <property type="entry name" value="PyrdxlP-dep_Trfase"/>
</dbReference>
<evidence type="ECO:0000256" key="3">
    <source>
        <dbReference type="PIRSR" id="PIRSR000390-2"/>
    </source>
</evidence>
<dbReference type="Pfam" id="PF01041">
    <property type="entry name" value="DegT_DnrJ_EryC1"/>
    <property type="match status" value="1"/>
</dbReference>
<feature type="modified residue" description="N6-(pyridoxal phosphate)lysine" evidence="3">
    <location>
        <position position="181"/>
    </location>
</feature>
<dbReference type="GO" id="GO:0008483">
    <property type="term" value="F:transaminase activity"/>
    <property type="evidence" value="ECO:0007669"/>
    <property type="project" value="UniProtKB-KW"/>
</dbReference>
<dbReference type="SUPFAM" id="SSF53383">
    <property type="entry name" value="PLP-dependent transferases"/>
    <property type="match status" value="1"/>
</dbReference>
<dbReference type="AlphaFoldDB" id="A0A7V6A3I6"/>
<keyword evidence="3 4" id="KW-0663">Pyridoxal phosphate</keyword>
<evidence type="ECO:0000256" key="4">
    <source>
        <dbReference type="RuleBase" id="RU004508"/>
    </source>
</evidence>
<dbReference type="GO" id="GO:0000271">
    <property type="term" value="P:polysaccharide biosynthetic process"/>
    <property type="evidence" value="ECO:0007669"/>
    <property type="project" value="TreeGrafter"/>
</dbReference>
<evidence type="ECO:0000256" key="2">
    <source>
        <dbReference type="PIRSR" id="PIRSR000390-1"/>
    </source>
</evidence>
<dbReference type="Gene3D" id="3.40.640.10">
    <property type="entry name" value="Type I PLP-dependent aspartate aminotransferase-like (Major domain)"/>
    <property type="match status" value="1"/>
</dbReference>
<dbReference type="PIRSF" id="PIRSF000390">
    <property type="entry name" value="PLP_StrS"/>
    <property type="match status" value="1"/>
</dbReference>
<evidence type="ECO:0000313" key="5">
    <source>
        <dbReference type="EMBL" id="HHS29358.1"/>
    </source>
</evidence>
<protein>
    <submittedName>
        <fullName evidence="5">DegT/DnrJ/EryC1/StrS family aminotransferase</fullName>
    </submittedName>
</protein>
<organism evidence="5">
    <name type="scientific">Desulfobacca acetoxidans</name>
    <dbReference type="NCBI Taxonomy" id="60893"/>
    <lineage>
        <taxon>Bacteria</taxon>
        <taxon>Pseudomonadati</taxon>
        <taxon>Thermodesulfobacteriota</taxon>
        <taxon>Desulfobaccia</taxon>
        <taxon>Desulfobaccales</taxon>
        <taxon>Desulfobaccaceae</taxon>
        <taxon>Desulfobacca</taxon>
    </lineage>
</organism>
<gene>
    <name evidence="5" type="ORF">ENV52_06620</name>
</gene>
<dbReference type="PANTHER" id="PTHR30244">
    <property type="entry name" value="TRANSAMINASE"/>
    <property type="match status" value="1"/>
</dbReference>
<name>A0A7V6A3I6_9BACT</name>
<dbReference type="Gene3D" id="3.90.1150.10">
    <property type="entry name" value="Aspartate Aminotransferase, domain 1"/>
    <property type="match status" value="1"/>
</dbReference>
<accession>A0A7V6A3I6</accession>
<dbReference type="CDD" id="cd00616">
    <property type="entry name" value="AHBA_syn"/>
    <property type="match status" value="1"/>
</dbReference>
<dbReference type="InterPro" id="IPR015421">
    <property type="entry name" value="PyrdxlP-dep_Trfase_major"/>
</dbReference>
<comment type="caution">
    <text evidence="5">The sequence shown here is derived from an EMBL/GenBank/DDBJ whole genome shotgun (WGS) entry which is preliminary data.</text>
</comment>
<dbReference type="InterPro" id="IPR015422">
    <property type="entry name" value="PyrdxlP-dep_Trfase_small"/>
</dbReference>